<reference evidence="1 2" key="1">
    <citation type="journal article" date="2022" name="Nat. Ecol. Evol.">
        <title>A masculinizing supergene underlies an exaggerated male reproductive morph in a spider.</title>
        <authorList>
            <person name="Hendrickx F."/>
            <person name="De Corte Z."/>
            <person name="Sonet G."/>
            <person name="Van Belleghem S.M."/>
            <person name="Kostlbacher S."/>
            <person name="Vangestel C."/>
        </authorList>
    </citation>
    <scope>NUCLEOTIDE SEQUENCE [LARGE SCALE GENOMIC DNA]</scope>
    <source>
        <strain evidence="1">W744_W776</strain>
    </source>
</reference>
<keyword evidence="2" id="KW-1185">Reference proteome</keyword>
<accession>A0AAV6TNY9</accession>
<proteinExistence type="predicted"/>
<gene>
    <name evidence="1" type="ORF">JTE90_026112</name>
</gene>
<sequence length="152" mass="16758">MSEYELLGHMSKIEPQLKDSSSNYFMPHFSVNRESCTTTKHRVVINGSSPTSNGLSVNSLLGVGPQSIVWREDPASDMADYELNTVTYGLSSSSFLATRCLEQIAAENKDTFSEASFKIENNFYMDDLLSGSENLDDASLPFLCLIPLSTPL</sequence>
<dbReference type="GO" id="GO:0071897">
    <property type="term" value="P:DNA biosynthetic process"/>
    <property type="evidence" value="ECO:0007669"/>
    <property type="project" value="UniProtKB-ARBA"/>
</dbReference>
<dbReference type="InterPro" id="IPR043502">
    <property type="entry name" value="DNA/RNA_pol_sf"/>
</dbReference>
<evidence type="ECO:0000313" key="2">
    <source>
        <dbReference type="Proteomes" id="UP000827092"/>
    </source>
</evidence>
<comment type="caution">
    <text evidence="1">The sequence shown here is derived from an EMBL/GenBank/DDBJ whole genome shotgun (WGS) entry which is preliminary data.</text>
</comment>
<evidence type="ECO:0000313" key="1">
    <source>
        <dbReference type="EMBL" id="KAG8173075.1"/>
    </source>
</evidence>
<dbReference type="EMBL" id="JAFNEN010002089">
    <property type="protein sequence ID" value="KAG8173075.1"/>
    <property type="molecule type" value="Genomic_DNA"/>
</dbReference>
<name>A0AAV6TNY9_9ARAC</name>
<organism evidence="1 2">
    <name type="scientific">Oedothorax gibbosus</name>
    <dbReference type="NCBI Taxonomy" id="931172"/>
    <lineage>
        <taxon>Eukaryota</taxon>
        <taxon>Metazoa</taxon>
        <taxon>Ecdysozoa</taxon>
        <taxon>Arthropoda</taxon>
        <taxon>Chelicerata</taxon>
        <taxon>Arachnida</taxon>
        <taxon>Araneae</taxon>
        <taxon>Araneomorphae</taxon>
        <taxon>Entelegynae</taxon>
        <taxon>Araneoidea</taxon>
        <taxon>Linyphiidae</taxon>
        <taxon>Erigoninae</taxon>
        <taxon>Oedothorax</taxon>
    </lineage>
</organism>
<protein>
    <submittedName>
        <fullName evidence="1">Uncharacterized protein</fullName>
    </submittedName>
</protein>
<dbReference type="SUPFAM" id="SSF56672">
    <property type="entry name" value="DNA/RNA polymerases"/>
    <property type="match status" value="1"/>
</dbReference>
<dbReference type="AlphaFoldDB" id="A0AAV6TNY9"/>
<dbReference type="Proteomes" id="UP000827092">
    <property type="component" value="Unassembled WGS sequence"/>
</dbReference>